<evidence type="ECO:0000256" key="1">
    <source>
        <dbReference type="SAM" id="MobiDB-lite"/>
    </source>
</evidence>
<evidence type="ECO:0000256" key="2">
    <source>
        <dbReference type="SAM" id="Phobius"/>
    </source>
</evidence>
<accession>A0A0A2CA73</accession>
<reference evidence="4" key="1">
    <citation type="journal article" date="2014" name="Sci. Data">
        <title>Genomes of diverse isolates of the marine cyanobacterium Prochlorococcus.</title>
        <authorList>
            <person name="Biller S."/>
            <person name="Berube P."/>
            <person name="Thompson J."/>
            <person name="Kelly L."/>
            <person name="Roggensack S."/>
            <person name="Awad L."/>
            <person name="Roache-Johnson K."/>
            <person name="Ding H."/>
            <person name="Giovannoni S.J."/>
            <person name="Moore L.R."/>
            <person name="Chisholm S.W."/>
        </authorList>
    </citation>
    <scope>NUCLEOTIDE SEQUENCE [LARGE SCALE GENOMIC DNA]</scope>
    <source>
        <strain evidence="4">PAC1</strain>
    </source>
</reference>
<dbReference type="AlphaFoldDB" id="A0A0A2CA73"/>
<protein>
    <submittedName>
        <fullName evidence="3">Putative high light inducible protein</fullName>
    </submittedName>
</protein>
<dbReference type="Pfam" id="PF00504">
    <property type="entry name" value="Chloroa_b-bind"/>
    <property type="match status" value="1"/>
</dbReference>
<keyword evidence="2" id="KW-0812">Transmembrane</keyword>
<comment type="caution">
    <text evidence="3">The sequence shown here is derived from an EMBL/GenBank/DDBJ whole genome shotgun (WGS) entry which is preliminary data.</text>
</comment>
<name>A0A0A2CA73_PROMR</name>
<feature type="region of interest" description="Disordered" evidence="1">
    <location>
        <begin position="1"/>
        <end position="39"/>
    </location>
</feature>
<sequence length="79" mass="8710">MNSNTEKVQESESTEPEKTDSEIKNLSPSATTNDIPEFGWSGYAERINGRFAMIGLMAVLLVEALSKISFLEWAGIISK</sequence>
<evidence type="ECO:0000313" key="4">
    <source>
        <dbReference type="Proteomes" id="UP000030392"/>
    </source>
</evidence>
<feature type="compositionally biased region" description="Polar residues" evidence="1">
    <location>
        <begin position="24"/>
        <end position="34"/>
    </location>
</feature>
<proteinExistence type="predicted"/>
<dbReference type="Proteomes" id="UP000030392">
    <property type="component" value="Unassembled WGS sequence"/>
</dbReference>
<keyword evidence="2" id="KW-1133">Transmembrane helix</keyword>
<evidence type="ECO:0000313" key="3">
    <source>
        <dbReference type="EMBL" id="KGG21790.1"/>
    </source>
</evidence>
<feature type="compositionally biased region" description="Basic and acidic residues" evidence="1">
    <location>
        <begin position="7"/>
        <end position="23"/>
    </location>
</feature>
<gene>
    <name evidence="3" type="ORF">EV03_0531</name>
</gene>
<dbReference type="InterPro" id="IPR022796">
    <property type="entry name" value="Chloroa_b-bind"/>
</dbReference>
<organism evidence="3 4">
    <name type="scientific">Prochlorococcus marinus str. PAC1</name>
    <dbReference type="NCBI Taxonomy" id="59924"/>
    <lineage>
        <taxon>Bacteria</taxon>
        <taxon>Bacillati</taxon>
        <taxon>Cyanobacteriota</taxon>
        <taxon>Cyanophyceae</taxon>
        <taxon>Synechococcales</taxon>
        <taxon>Prochlorococcaceae</taxon>
        <taxon>Prochlorococcus</taxon>
    </lineage>
</organism>
<dbReference type="SUPFAM" id="SSF103511">
    <property type="entry name" value="Chlorophyll a-b binding protein"/>
    <property type="match status" value="1"/>
</dbReference>
<dbReference type="RefSeq" id="WP_036904828.1">
    <property type="nucleotide sequence ID" value="NZ_CP138967.1"/>
</dbReference>
<keyword evidence="2" id="KW-0472">Membrane</keyword>
<feature type="transmembrane region" description="Helical" evidence="2">
    <location>
        <begin position="51"/>
        <end position="70"/>
    </location>
</feature>
<dbReference type="EMBL" id="JNAX01000005">
    <property type="protein sequence ID" value="KGG21790.1"/>
    <property type="molecule type" value="Genomic_DNA"/>
</dbReference>